<reference evidence="17" key="1">
    <citation type="journal article" date="2012" name="Science">
        <title>Fermentation, hydrogen, and sulfur metabolism in multiple uncultivated bacterial phyla.</title>
        <authorList>
            <person name="Wrighton K.C."/>
            <person name="Thomas B.C."/>
            <person name="Sharon I."/>
            <person name="Miller C.S."/>
            <person name="Castelle C.J."/>
            <person name="VerBerkmoes N.C."/>
            <person name="Wilkins M.J."/>
            <person name="Hettich R.L."/>
            <person name="Lipton M.S."/>
            <person name="Williams K.H."/>
            <person name="Long P.E."/>
            <person name="Banfield J.F."/>
        </authorList>
    </citation>
    <scope>NUCLEOTIDE SEQUENCE [LARGE SCALE GENOMIC DNA]</scope>
</reference>
<dbReference type="GO" id="GO:0002926">
    <property type="term" value="P:tRNA wobble base 5-methoxycarbonylmethyl-2-thiouridinylation"/>
    <property type="evidence" value="ECO:0007669"/>
    <property type="project" value="TreeGrafter"/>
</dbReference>
<dbReference type="SFLD" id="SFLDF00344">
    <property type="entry name" value="ELP3-like"/>
    <property type="match status" value="1"/>
</dbReference>
<dbReference type="GO" id="GO:0033588">
    <property type="term" value="C:elongator holoenzyme complex"/>
    <property type="evidence" value="ECO:0007669"/>
    <property type="project" value="TreeGrafter"/>
</dbReference>
<dbReference type="AlphaFoldDB" id="K1XHY1"/>
<organism evidence="17">
    <name type="scientific">uncultured bacterium</name>
    <name type="common">gcode 4</name>
    <dbReference type="NCBI Taxonomy" id="1234023"/>
    <lineage>
        <taxon>Bacteria</taxon>
        <taxon>environmental samples</taxon>
    </lineage>
</organism>
<evidence type="ECO:0000256" key="6">
    <source>
        <dbReference type="ARBA" id="ARBA00022679"/>
    </source>
</evidence>
<protein>
    <recommendedName>
        <fullName evidence="14">tRNA carboxymethyluridine synthase</fullName>
        <ecNumber evidence="14">2.3.1.311</ecNumber>
    </recommendedName>
</protein>
<dbReference type="SFLD" id="SFLDG01086">
    <property type="entry name" value="elongater_protein-like"/>
    <property type="match status" value="1"/>
</dbReference>
<evidence type="ECO:0000256" key="1">
    <source>
        <dbReference type="ARBA" id="ARBA00001966"/>
    </source>
</evidence>
<keyword evidence="10" id="KW-0694">RNA-binding</keyword>
<evidence type="ECO:0000259" key="16">
    <source>
        <dbReference type="PROSITE" id="PS51918"/>
    </source>
</evidence>
<evidence type="ECO:0000256" key="13">
    <source>
        <dbReference type="ARBA" id="ARBA00023315"/>
    </source>
</evidence>
<dbReference type="SUPFAM" id="SSF102114">
    <property type="entry name" value="Radical SAM enzymes"/>
    <property type="match status" value="1"/>
</dbReference>
<evidence type="ECO:0000256" key="2">
    <source>
        <dbReference type="ARBA" id="ARBA00005217"/>
    </source>
</evidence>
<dbReference type="InterPro" id="IPR006638">
    <property type="entry name" value="Elp3/MiaA/NifB-like_rSAM"/>
</dbReference>
<comment type="caution">
    <text evidence="17">The sequence shown here is derived from an EMBL/GenBank/DDBJ whole genome shotgun (WGS) entry which is preliminary data.</text>
</comment>
<dbReference type="GO" id="GO:0106261">
    <property type="term" value="F:tRNA uridine(34) acetyltransferase activity"/>
    <property type="evidence" value="ECO:0007669"/>
    <property type="project" value="UniProtKB-EC"/>
</dbReference>
<keyword evidence="12" id="KW-0411">Iron-sulfur</keyword>
<dbReference type="PANTHER" id="PTHR11135:SF2">
    <property type="entry name" value="ELONGATOR COMPLEX PROTEIN 3"/>
    <property type="match status" value="1"/>
</dbReference>
<dbReference type="Pfam" id="PF16199">
    <property type="entry name" value="Radical_SAM_C"/>
    <property type="match status" value="1"/>
</dbReference>
<evidence type="ECO:0000256" key="10">
    <source>
        <dbReference type="ARBA" id="ARBA00022884"/>
    </source>
</evidence>
<keyword evidence="8" id="KW-0819">tRNA processing</keyword>
<dbReference type="NCBIfam" id="TIGR01211">
    <property type="entry name" value="ELP3"/>
    <property type="match status" value="1"/>
</dbReference>
<dbReference type="GO" id="GO:0051539">
    <property type="term" value="F:4 iron, 4 sulfur cluster binding"/>
    <property type="evidence" value="ECO:0007669"/>
    <property type="project" value="UniProtKB-KW"/>
</dbReference>
<evidence type="ECO:0000256" key="12">
    <source>
        <dbReference type="ARBA" id="ARBA00023014"/>
    </source>
</evidence>
<evidence type="ECO:0000256" key="3">
    <source>
        <dbReference type="ARBA" id="ARBA00005494"/>
    </source>
</evidence>
<dbReference type="InterPro" id="IPR016181">
    <property type="entry name" value="Acyl_CoA_acyltransferase"/>
</dbReference>
<dbReference type="InterPro" id="IPR034687">
    <property type="entry name" value="ELP3-like"/>
</dbReference>
<evidence type="ECO:0000256" key="8">
    <source>
        <dbReference type="ARBA" id="ARBA00022694"/>
    </source>
</evidence>
<dbReference type="SUPFAM" id="SSF55729">
    <property type="entry name" value="Acyl-CoA N-acyltransferases (Nat)"/>
    <property type="match status" value="1"/>
</dbReference>
<feature type="domain" description="Radical SAM core" evidence="16">
    <location>
        <begin position="72"/>
        <end position="361"/>
    </location>
</feature>
<dbReference type="PANTHER" id="PTHR11135">
    <property type="entry name" value="HISTONE ACETYLTRANSFERASE-RELATED"/>
    <property type="match status" value="1"/>
</dbReference>
<gene>
    <name evidence="17" type="ORF">ACD_80C00174G0027</name>
</gene>
<dbReference type="EMBL" id="AMFJ01036181">
    <property type="protein sequence ID" value="EKD24677.1"/>
    <property type="molecule type" value="Genomic_DNA"/>
</dbReference>
<dbReference type="GO" id="GO:0000049">
    <property type="term" value="F:tRNA binding"/>
    <property type="evidence" value="ECO:0007669"/>
    <property type="project" value="UniProtKB-KW"/>
</dbReference>
<dbReference type="SFLD" id="SFLDS00029">
    <property type="entry name" value="Radical_SAM"/>
    <property type="match status" value="1"/>
</dbReference>
<dbReference type="EC" id="2.3.1.311" evidence="14"/>
<dbReference type="CDD" id="cd01335">
    <property type="entry name" value="Radical_SAM"/>
    <property type="match status" value="1"/>
</dbReference>
<dbReference type="GO" id="GO:0005737">
    <property type="term" value="C:cytoplasm"/>
    <property type="evidence" value="ECO:0007669"/>
    <property type="project" value="TreeGrafter"/>
</dbReference>
<comment type="cofactor">
    <cofactor evidence="1">
        <name>[4Fe-4S] cluster</name>
        <dbReference type="ChEBI" id="CHEBI:49883"/>
    </cofactor>
</comment>
<comment type="similarity">
    <text evidence="3">Belongs to the ELP3 family.</text>
</comment>
<dbReference type="SMART" id="SM00729">
    <property type="entry name" value="Elp3"/>
    <property type="match status" value="1"/>
</dbReference>
<accession>K1XHY1</accession>
<comment type="catalytic activity">
    <reaction evidence="15">
        <text>uridine(34) in tRNA + acetyl-CoA + S-adenosyl-L-methionine + H2O = 5-(carboxymethyl)uridine(34) in tRNA + 5'-deoxyadenosine + L-methionine + CoA + 2 H(+)</text>
        <dbReference type="Rhea" id="RHEA:61020"/>
        <dbReference type="Rhea" id="RHEA-COMP:10407"/>
        <dbReference type="Rhea" id="RHEA-COMP:11727"/>
        <dbReference type="ChEBI" id="CHEBI:15377"/>
        <dbReference type="ChEBI" id="CHEBI:15378"/>
        <dbReference type="ChEBI" id="CHEBI:17319"/>
        <dbReference type="ChEBI" id="CHEBI:57287"/>
        <dbReference type="ChEBI" id="CHEBI:57288"/>
        <dbReference type="ChEBI" id="CHEBI:57844"/>
        <dbReference type="ChEBI" id="CHEBI:59789"/>
        <dbReference type="ChEBI" id="CHEBI:65315"/>
        <dbReference type="ChEBI" id="CHEBI:74882"/>
        <dbReference type="EC" id="2.3.1.311"/>
    </reaction>
    <physiologicalReaction direction="left-to-right" evidence="15">
        <dbReference type="Rhea" id="RHEA:61021"/>
    </physiologicalReaction>
</comment>
<name>K1XHY1_9BACT</name>
<dbReference type="InterPro" id="IPR058240">
    <property type="entry name" value="rSAM_sf"/>
</dbReference>
<evidence type="ECO:0000256" key="9">
    <source>
        <dbReference type="ARBA" id="ARBA00022723"/>
    </source>
</evidence>
<dbReference type="InterPro" id="IPR039661">
    <property type="entry name" value="ELP3"/>
</dbReference>
<keyword evidence="11" id="KW-0408">Iron</keyword>
<evidence type="ECO:0000256" key="11">
    <source>
        <dbReference type="ARBA" id="ARBA00023004"/>
    </source>
</evidence>
<keyword evidence="9" id="KW-0479">Metal-binding</keyword>
<evidence type="ECO:0000256" key="4">
    <source>
        <dbReference type="ARBA" id="ARBA00022485"/>
    </source>
</evidence>
<dbReference type="GO" id="GO:0046872">
    <property type="term" value="F:metal ion binding"/>
    <property type="evidence" value="ECO:0007669"/>
    <property type="project" value="UniProtKB-KW"/>
</dbReference>
<evidence type="ECO:0000256" key="5">
    <source>
        <dbReference type="ARBA" id="ARBA00022555"/>
    </source>
</evidence>
<keyword evidence="5" id="KW-0820">tRNA-binding</keyword>
<dbReference type="InterPro" id="IPR032432">
    <property type="entry name" value="Radical_SAM_C"/>
</dbReference>
<dbReference type="InterPro" id="IPR007197">
    <property type="entry name" value="rSAM"/>
</dbReference>
<evidence type="ECO:0000256" key="15">
    <source>
        <dbReference type="ARBA" id="ARBA00047372"/>
    </source>
</evidence>
<dbReference type="PROSITE" id="PS51918">
    <property type="entry name" value="RADICAL_SAM"/>
    <property type="match status" value="1"/>
</dbReference>
<dbReference type="Gene3D" id="3.40.630.30">
    <property type="match status" value="1"/>
</dbReference>
<keyword evidence="7" id="KW-0949">S-adenosyl-L-methionine</keyword>
<evidence type="ECO:0000256" key="14">
    <source>
        <dbReference type="ARBA" id="ARBA00044771"/>
    </source>
</evidence>
<keyword evidence="6" id="KW-0808">Transferase</keyword>
<sequence>MEKIILQLIKTKPQNRNLDLLTQIKRDFSKTNKLSDLPSNIQLLQAYYTLLKAKKITKNPQIEQLLKKKGIRSQSGIVSVQVLTKPFYCPGKCIFCPNDPTMPKSYIKTEPGAMRALMNKFDPIKQAYNRLLSLTLSGHETDKIEMIVLWGTFDVYPKDYKTKFIKELYDACNTFDEYFKNIEMSATKKYAHTTIDESKTIKYAKTLEEALKKNENTAHRIIGLTIETRPEYMTDANCQFRRELGVTRVEMGIQSLDDEVLDLNKRGHSVQQARQACDKLRQWGFKFALHVMPGLYGSDYEKDLKTFKDLYSDPFFKPDEIKFYPTSVIPNTQLHELYKQGKYKPLETEDIKKLIREVFMDVIPPYTRIKRLIRDIPANEIVAGSTITNLSQLMHNQLLQEQKSKPSARKKFYQRLYWKYSLYSSIQKALKDELTKHIKKNENIQTYIIGKEPDLKSFRNFVSLDTRSREIRNKIETLKDGKVEKWKNIANLIIRKYQSSGGVEYFISFEDELGYLYGFTRLLLPSETHAINVPWLGKLTAIIRELHVYGQVEWIKNWKMEKLKDGKVQHKWFGKQLMELAEQIAHQHKYKKLSVISGIGVRAYYRKIGYKLEWTYMVKKI</sequence>
<proteinExistence type="inferred from homology"/>
<evidence type="ECO:0000313" key="17">
    <source>
        <dbReference type="EMBL" id="EKD24677.1"/>
    </source>
</evidence>
<comment type="pathway">
    <text evidence="2">tRNA modification.</text>
</comment>
<evidence type="ECO:0000256" key="7">
    <source>
        <dbReference type="ARBA" id="ARBA00022691"/>
    </source>
</evidence>
<dbReference type="Gene3D" id="3.30.750.200">
    <property type="match status" value="1"/>
</dbReference>
<keyword evidence="13" id="KW-0012">Acyltransferase</keyword>
<keyword evidence="4" id="KW-0004">4Fe-4S</keyword>
<dbReference type="Pfam" id="PF04055">
    <property type="entry name" value="Radical_SAM"/>
    <property type="match status" value="1"/>
</dbReference>